<dbReference type="CDD" id="cd18280">
    <property type="entry name" value="BTB_POZ_BPM_plant"/>
    <property type="match status" value="1"/>
</dbReference>
<dbReference type="SUPFAM" id="SSF49599">
    <property type="entry name" value="TRAF domain-like"/>
    <property type="match status" value="1"/>
</dbReference>
<dbReference type="InterPro" id="IPR011333">
    <property type="entry name" value="SKP1/BTB/POZ_sf"/>
</dbReference>
<dbReference type="AlphaFoldDB" id="A0AAV1X7I8"/>
<dbReference type="SMART" id="SM00061">
    <property type="entry name" value="MATH"/>
    <property type="match status" value="1"/>
</dbReference>
<reference evidence="7 8" key="1">
    <citation type="submission" date="2024-03" db="EMBL/GenBank/DDBJ databases">
        <authorList>
            <person name="Martinez-Hernandez J."/>
        </authorList>
    </citation>
    <scope>NUCLEOTIDE SEQUENCE [LARGE SCALE GENOMIC DNA]</scope>
</reference>
<name>A0AAV1X7I8_LUPLU</name>
<dbReference type="FunFam" id="3.30.710.10:FF:000136">
    <property type="entry name" value="BTB-POZ and math domain 1"/>
    <property type="match status" value="1"/>
</dbReference>
<dbReference type="PROSITE" id="PS50144">
    <property type="entry name" value="MATH"/>
    <property type="match status" value="1"/>
</dbReference>
<dbReference type="GO" id="GO:0012505">
    <property type="term" value="C:endomembrane system"/>
    <property type="evidence" value="ECO:0007669"/>
    <property type="project" value="UniProtKB-SubCell"/>
</dbReference>
<dbReference type="InterPro" id="IPR056423">
    <property type="entry name" value="BACK_BPM_SPOP"/>
</dbReference>
<evidence type="ECO:0000256" key="2">
    <source>
        <dbReference type="ARBA" id="ARBA00004184"/>
    </source>
</evidence>
<dbReference type="EMBL" id="CAXHTB010000013">
    <property type="protein sequence ID" value="CAL0317575.1"/>
    <property type="molecule type" value="Genomic_DNA"/>
</dbReference>
<dbReference type="PANTHER" id="PTHR26379:SF229">
    <property type="entry name" value="BTB_POZ AND MATH DOMAIN-CONTAINING PROTEIN 5-RELATED"/>
    <property type="match status" value="1"/>
</dbReference>
<dbReference type="SMART" id="SM00225">
    <property type="entry name" value="BTB"/>
    <property type="match status" value="1"/>
</dbReference>
<evidence type="ECO:0000256" key="1">
    <source>
        <dbReference type="ARBA" id="ARBA00002668"/>
    </source>
</evidence>
<dbReference type="Gene3D" id="2.60.210.10">
    <property type="entry name" value="Apoptosis, Tumor Necrosis Factor Receptor Associated Protein 2, Chain A"/>
    <property type="match status" value="1"/>
</dbReference>
<gene>
    <name evidence="7" type="ORF">LLUT_LOCUS18635</name>
</gene>
<comment type="pathway">
    <text evidence="3">Protein modification; protein ubiquitination.</text>
</comment>
<organism evidence="7 8">
    <name type="scientific">Lupinus luteus</name>
    <name type="common">European yellow lupine</name>
    <dbReference type="NCBI Taxonomy" id="3873"/>
    <lineage>
        <taxon>Eukaryota</taxon>
        <taxon>Viridiplantae</taxon>
        <taxon>Streptophyta</taxon>
        <taxon>Embryophyta</taxon>
        <taxon>Tracheophyta</taxon>
        <taxon>Spermatophyta</taxon>
        <taxon>Magnoliopsida</taxon>
        <taxon>eudicotyledons</taxon>
        <taxon>Gunneridae</taxon>
        <taxon>Pentapetalae</taxon>
        <taxon>rosids</taxon>
        <taxon>fabids</taxon>
        <taxon>Fabales</taxon>
        <taxon>Fabaceae</taxon>
        <taxon>Papilionoideae</taxon>
        <taxon>50 kb inversion clade</taxon>
        <taxon>genistoids sensu lato</taxon>
        <taxon>core genistoids</taxon>
        <taxon>Genisteae</taxon>
        <taxon>Lupinus</taxon>
    </lineage>
</organism>
<dbReference type="Gene3D" id="1.25.40.420">
    <property type="match status" value="1"/>
</dbReference>
<evidence type="ECO:0000256" key="3">
    <source>
        <dbReference type="ARBA" id="ARBA00004906"/>
    </source>
</evidence>
<dbReference type="CDD" id="cd00121">
    <property type="entry name" value="MATH"/>
    <property type="match status" value="1"/>
</dbReference>
<dbReference type="InterPro" id="IPR008974">
    <property type="entry name" value="TRAF-like"/>
</dbReference>
<dbReference type="Pfam" id="PF22486">
    <property type="entry name" value="MATH_2"/>
    <property type="match status" value="1"/>
</dbReference>
<evidence type="ECO:0008006" key="9">
    <source>
        <dbReference type="Google" id="ProtNLM"/>
    </source>
</evidence>
<dbReference type="GO" id="GO:0016567">
    <property type="term" value="P:protein ubiquitination"/>
    <property type="evidence" value="ECO:0007669"/>
    <property type="project" value="InterPro"/>
</dbReference>
<sequence>MAATLTPENPPISPTISRSVTHTVNGSHKFLIQGYSLAKGMGVGKQLASDLFAVGGYHWSIYFYPDGKNPEDNSTYVSVFIALANDGADVRALFELTLVDLSGQGKHKVHSHFDRSLESGPYTLKYKGSMWGYKRFFRRSLLESSDFLKDDCLKINCTVGVVVSAIENPQLHSINVPESNIGSHFGALLENMEGSDVTFNIAGEKFPAHKLVLAARSPEFRSKFFDGLDAEQQEIIVTDLDTKVFKALLHFIYRDTLTEEADDVSSTISSDFLISETLTAKLLAAADKYGLERLRAMCESHLCKDICVNSVSNILTLADSCHATKLKSVCLKFAAQNLAAVMRCKGFELLKENCPRLQSEILMTIAGCEVDSCSAGEKSQSVWAQLSDGGDVNSRRVKQRI</sequence>
<feature type="domain" description="MATH" evidence="6">
    <location>
        <begin position="25"/>
        <end position="159"/>
    </location>
</feature>
<dbReference type="Pfam" id="PF00651">
    <property type="entry name" value="BTB"/>
    <property type="match status" value="1"/>
</dbReference>
<dbReference type="InterPro" id="IPR045005">
    <property type="entry name" value="BPM1-6"/>
</dbReference>
<dbReference type="InterPro" id="IPR000210">
    <property type="entry name" value="BTB/POZ_dom"/>
</dbReference>
<dbReference type="PANTHER" id="PTHR26379">
    <property type="entry name" value="BTB/POZ AND MATH DOMAIN-CONTAINING PROTEIN 1"/>
    <property type="match status" value="1"/>
</dbReference>
<dbReference type="Pfam" id="PF24570">
    <property type="entry name" value="BACK_BPM_SPOP"/>
    <property type="match status" value="1"/>
</dbReference>
<dbReference type="GO" id="GO:0071472">
    <property type="term" value="P:cellular response to salt stress"/>
    <property type="evidence" value="ECO:0007669"/>
    <property type="project" value="UniProtKB-ARBA"/>
</dbReference>
<comment type="caution">
    <text evidence="7">The sequence shown here is derived from an EMBL/GenBank/DDBJ whole genome shotgun (WGS) entry which is preliminary data.</text>
</comment>
<evidence type="ECO:0000313" key="7">
    <source>
        <dbReference type="EMBL" id="CAL0317575.1"/>
    </source>
</evidence>
<comment type="subcellular location">
    <subcellularLocation>
        <location evidence="2">Endomembrane system</location>
        <topology evidence="2">Peripheral membrane protein</topology>
    </subcellularLocation>
</comment>
<evidence type="ECO:0000256" key="4">
    <source>
        <dbReference type="ARBA" id="ARBA00010846"/>
    </source>
</evidence>
<evidence type="ECO:0000313" key="8">
    <source>
        <dbReference type="Proteomes" id="UP001497480"/>
    </source>
</evidence>
<dbReference type="Proteomes" id="UP001497480">
    <property type="component" value="Unassembled WGS sequence"/>
</dbReference>
<protein>
    <recommendedName>
        <fullName evidence="9">BTB/POZ and MATH domain-containing protein 4</fullName>
    </recommendedName>
</protein>
<dbReference type="InterPro" id="IPR002083">
    <property type="entry name" value="MATH/TRAF_dom"/>
</dbReference>
<accession>A0AAV1X7I8</accession>
<evidence type="ECO:0000259" key="5">
    <source>
        <dbReference type="PROSITE" id="PS50097"/>
    </source>
</evidence>
<dbReference type="SUPFAM" id="SSF54695">
    <property type="entry name" value="POZ domain"/>
    <property type="match status" value="1"/>
</dbReference>
<dbReference type="PROSITE" id="PS50097">
    <property type="entry name" value="BTB"/>
    <property type="match status" value="1"/>
</dbReference>
<comment type="similarity">
    <text evidence="4">Belongs to the Tdpoz family.</text>
</comment>
<dbReference type="Gene3D" id="3.30.710.10">
    <property type="entry name" value="Potassium Channel Kv1.1, Chain A"/>
    <property type="match status" value="1"/>
</dbReference>
<keyword evidence="8" id="KW-1185">Reference proteome</keyword>
<feature type="domain" description="BTB" evidence="5">
    <location>
        <begin position="195"/>
        <end position="261"/>
    </location>
</feature>
<evidence type="ECO:0000259" key="6">
    <source>
        <dbReference type="PROSITE" id="PS50144"/>
    </source>
</evidence>
<proteinExistence type="inferred from homology"/>
<comment type="function">
    <text evidence="1">May act as a substrate-specific adapter of an E3 ubiquitin-protein ligase complex (CUL3-RBX1-BTB) which mediates the ubiquitination and subsequent proteasomal degradation of target proteins.</text>
</comment>